<feature type="transmembrane region" description="Helical" evidence="8">
    <location>
        <begin position="108"/>
        <end position="128"/>
    </location>
</feature>
<keyword evidence="5 8" id="KW-1133">Transmembrane helix</keyword>
<evidence type="ECO:0000313" key="10">
    <source>
        <dbReference type="Proteomes" id="UP001620645"/>
    </source>
</evidence>
<dbReference type="EMBL" id="JBICCN010000037">
    <property type="protein sequence ID" value="KAL3099957.1"/>
    <property type="molecule type" value="Genomic_DNA"/>
</dbReference>
<dbReference type="GO" id="GO:0015833">
    <property type="term" value="P:peptide transport"/>
    <property type="evidence" value="ECO:0007669"/>
    <property type="project" value="UniProtKB-KW"/>
</dbReference>
<dbReference type="InterPro" id="IPR036259">
    <property type="entry name" value="MFS_trans_sf"/>
</dbReference>
<feature type="compositionally biased region" description="Basic and acidic residues" evidence="7">
    <location>
        <begin position="11"/>
        <end position="21"/>
    </location>
</feature>
<feature type="transmembrane region" description="Helical" evidence="8">
    <location>
        <begin position="208"/>
        <end position="227"/>
    </location>
</feature>
<feature type="transmembrane region" description="Helical" evidence="8">
    <location>
        <begin position="135"/>
        <end position="158"/>
    </location>
</feature>
<feature type="transmembrane region" description="Helical" evidence="8">
    <location>
        <begin position="837"/>
        <end position="856"/>
    </location>
</feature>
<evidence type="ECO:0000313" key="9">
    <source>
        <dbReference type="EMBL" id="KAL3099957.1"/>
    </source>
</evidence>
<accession>A0ABD2KAV8</accession>
<feature type="transmembrane region" description="Helical" evidence="8">
    <location>
        <begin position="353"/>
        <end position="370"/>
    </location>
</feature>
<dbReference type="AlphaFoldDB" id="A0ABD2KAV8"/>
<evidence type="ECO:0000256" key="7">
    <source>
        <dbReference type="SAM" id="MobiDB-lite"/>
    </source>
</evidence>
<evidence type="ECO:0000256" key="3">
    <source>
        <dbReference type="ARBA" id="ARBA00022692"/>
    </source>
</evidence>
<evidence type="ECO:0000256" key="4">
    <source>
        <dbReference type="ARBA" id="ARBA00022856"/>
    </source>
</evidence>
<feature type="region of interest" description="Disordered" evidence="7">
    <location>
        <begin position="647"/>
        <end position="713"/>
    </location>
</feature>
<keyword evidence="3 8" id="KW-0812">Transmembrane</keyword>
<feature type="transmembrane region" description="Helical" evidence="8">
    <location>
        <begin position="170"/>
        <end position="187"/>
    </location>
</feature>
<dbReference type="InterPro" id="IPR000109">
    <property type="entry name" value="POT_fam"/>
</dbReference>
<evidence type="ECO:0000256" key="1">
    <source>
        <dbReference type="ARBA" id="ARBA00004141"/>
    </source>
</evidence>
<feature type="transmembrane region" description="Helical" evidence="8">
    <location>
        <begin position="442"/>
        <end position="464"/>
    </location>
</feature>
<name>A0ABD2KAV8_HETSC</name>
<keyword evidence="4" id="KW-0813">Transport</keyword>
<keyword evidence="4" id="KW-0653">Protein transport</keyword>
<dbReference type="SUPFAM" id="SSF103473">
    <property type="entry name" value="MFS general substrate transporter"/>
    <property type="match status" value="1"/>
</dbReference>
<reference evidence="9 10" key="1">
    <citation type="submission" date="2024-10" db="EMBL/GenBank/DDBJ databases">
        <authorList>
            <person name="Kim D."/>
        </authorList>
    </citation>
    <scope>NUCLEOTIDE SEQUENCE [LARGE SCALE GENOMIC DNA]</scope>
    <source>
        <strain evidence="9">Taebaek</strain>
    </source>
</reference>
<dbReference type="GO" id="GO:0016020">
    <property type="term" value="C:membrane"/>
    <property type="evidence" value="ECO:0007669"/>
    <property type="project" value="UniProtKB-SubCell"/>
</dbReference>
<dbReference type="PANTHER" id="PTHR11654">
    <property type="entry name" value="OLIGOPEPTIDE TRANSPORTER-RELATED"/>
    <property type="match status" value="1"/>
</dbReference>
<comment type="subcellular location">
    <subcellularLocation>
        <location evidence="1">Membrane</location>
        <topology evidence="1">Multi-pass membrane protein</topology>
    </subcellularLocation>
</comment>
<keyword evidence="6 8" id="KW-0472">Membrane</keyword>
<evidence type="ECO:0000256" key="5">
    <source>
        <dbReference type="ARBA" id="ARBA00022989"/>
    </source>
</evidence>
<comment type="caution">
    <text evidence="9">The sequence shown here is derived from an EMBL/GenBank/DDBJ whole genome shotgun (WGS) entry which is preliminary data.</text>
</comment>
<keyword evidence="10" id="KW-1185">Reference proteome</keyword>
<dbReference type="SUPFAM" id="SSF69349">
    <property type="entry name" value="Phage fibre proteins"/>
    <property type="match status" value="1"/>
</dbReference>
<proteinExistence type="inferred from homology"/>
<dbReference type="Gene3D" id="1.20.1250.20">
    <property type="entry name" value="MFS general substrate transporter like domains"/>
    <property type="match status" value="2"/>
</dbReference>
<sequence>MDNRIASIGTEDAKVSTDSRQKAAHSTANNLVSAGSQRKEGITELEGSAAPPKPLRRAPTNSNSSPTMASSLLLGVQFFERISFHTLKGTLFPLMVGTLHVDEASANAFILLCIGVTVFSPIVGAAMADAKNGNYGLLASMFPLYFVGQLLFTIGPVFPGPQFLHPGLEKFALFFLVYACGGIRAVLPSFGADQISPPNVTQIGRFFAFYYAVEHYAIILAATFIIPKLQGVSPWPLPPDQPFLILLLTATGFLLFSAVLLIGANRVFRKRLPSPGQNVFSRCYSTIKTALHNKRRYKQRRMVLAKSRNQQSAEPKHLLDHFLDDHNCERDKECDFGRKNVCGQAKFLEELRAVLSMMLLFVPMPLFWAYQSQMLSIWSIQRMNVDPNLPMIGAFFSPDQIGLHFNIFVLVLIPILYYLVYQSSSSLSSLAQMLHMNTYLKRMASGIFLCALASAVSATVQFRLNNVPSPPLQQSPNTALLKVFNIFPSDCVVSVAPAAQNGTDITGTEIPIAGNGSSNEVPLTFSSSEVSNGYADLQFKFGSALSCGGHRKAKIRMDVKAGKFHYAIISPQGILASAMDVQKPFPADGQTSLGIVIMLPCNSLDQQSLPSECANATQNSLLTQALTPFASPFAICPTSPLLAVDNSSSSAVDNSSTPAVDNSFSSAVDDSSSSAVDNSSSSAVDNSSSLAVDNSSTPAVDNSSSSAVDNSSSCTTWELGDIQNGQLSVFPPRGDNLGPGSASIYAVQTVPGGMYTVPPQPSSSIPSNSSSTAATIWDSGIQLDGNGGVSLMVLSLDGSPLNGASPNDSSNASQPMFTVLSITGPNTLGIHWLLPQYVLAALSEILLSITALEFCYIQAPISLKATMISYWFLMIYIGWSLVPLFARFQWSADPLVQLVAAACAMLTAGALFAGLAHFRYTYKDRLPLYDGGGGTTAGGAPNRKAAAQTSGVTGGALTEVISGLRASVARLPKRRVIRL</sequence>
<evidence type="ECO:0000256" key="8">
    <source>
        <dbReference type="SAM" id="Phobius"/>
    </source>
</evidence>
<dbReference type="Proteomes" id="UP001620645">
    <property type="component" value="Unassembled WGS sequence"/>
</dbReference>
<feature type="transmembrane region" description="Helical" evidence="8">
    <location>
        <begin position="898"/>
        <end position="918"/>
    </location>
</feature>
<feature type="transmembrane region" description="Helical" evidence="8">
    <location>
        <begin position="243"/>
        <end position="264"/>
    </location>
</feature>
<evidence type="ECO:0000256" key="2">
    <source>
        <dbReference type="ARBA" id="ARBA00005982"/>
    </source>
</evidence>
<feature type="region of interest" description="Disordered" evidence="7">
    <location>
        <begin position="1"/>
        <end position="66"/>
    </location>
</feature>
<feature type="compositionally biased region" description="Polar residues" evidence="7">
    <location>
        <begin position="24"/>
        <end position="36"/>
    </location>
</feature>
<organism evidence="9 10">
    <name type="scientific">Heterodera schachtii</name>
    <name type="common">Sugarbeet cyst nematode worm</name>
    <name type="synonym">Tylenchus schachtii</name>
    <dbReference type="NCBI Taxonomy" id="97005"/>
    <lineage>
        <taxon>Eukaryota</taxon>
        <taxon>Metazoa</taxon>
        <taxon>Ecdysozoa</taxon>
        <taxon>Nematoda</taxon>
        <taxon>Chromadorea</taxon>
        <taxon>Rhabditida</taxon>
        <taxon>Tylenchina</taxon>
        <taxon>Tylenchomorpha</taxon>
        <taxon>Tylenchoidea</taxon>
        <taxon>Heteroderidae</taxon>
        <taxon>Heteroderinae</taxon>
        <taxon>Heterodera</taxon>
    </lineage>
</organism>
<dbReference type="Pfam" id="PF00854">
    <property type="entry name" value="PTR2"/>
    <property type="match status" value="1"/>
</dbReference>
<feature type="transmembrane region" description="Helical" evidence="8">
    <location>
        <begin position="868"/>
        <end position="886"/>
    </location>
</feature>
<protein>
    <submittedName>
        <fullName evidence="9">Uncharacterized protein</fullName>
    </submittedName>
</protein>
<feature type="transmembrane region" description="Helical" evidence="8">
    <location>
        <begin position="401"/>
        <end position="421"/>
    </location>
</feature>
<keyword evidence="4" id="KW-0571">Peptide transport</keyword>
<comment type="similarity">
    <text evidence="2">Belongs to the major facilitator superfamily. Proton-dependent oligopeptide transporter (POT/PTR) (TC 2.A.17) family.</text>
</comment>
<gene>
    <name evidence="9" type="ORF">niasHS_001883</name>
</gene>
<evidence type="ECO:0000256" key="6">
    <source>
        <dbReference type="ARBA" id="ARBA00023136"/>
    </source>
</evidence>